<evidence type="ECO:0000313" key="1">
    <source>
        <dbReference type="EMBL" id="SDG45190.1"/>
    </source>
</evidence>
<name>A0A1G7UEJ2_9PROT</name>
<sequence length="91" mass="10544">MSSHDNKYVQAAQQDFDALRQQWDEVRKNFPEPGRGGDIPDSRLAETAWNDFQEQSEKLRRAGETASAELRESYKVAREKVRKVVDAYRQG</sequence>
<proteinExistence type="predicted"/>
<accession>A0A1G7UEJ2</accession>
<dbReference type="Proteomes" id="UP000217076">
    <property type="component" value="Unassembled WGS sequence"/>
</dbReference>
<organism evidence="1 2">
    <name type="scientific">Roseospirillum parvum</name>
    <dbReference type="NCBI Taxonomy" id="83401"/>
    <lineage>
        <taxon>Bacteria</taxon>
        <taxon>Pseudomonadati</taxon>
        <taxon>Pseudomonadota</taxon>
        <taxon>Alphaproteobacteria</taxon>
        <taxon>Rhodospirillales</taxon>
        <taxon>Rhodospirillaceae</taxon>
        <taxon>Roseospirillum</taxon>
    </lineage>
</organism>
<dbReference type="EMBL" id="FNCV01000001">
    <property type="protein sequence ID" value="SDG45190.1"/>
    <property type="molecule type" value="Genomic_DNA"/>
</dbReference>
<dbReference type="AlphaFoldDB" id="A0A1G7UEJ2"/>
<protein>
    <submittedName>
        <fullName evidence="1">Uncharacterized protein</fullName>
    </submittedName>
</protein>
<gene>
    <name evidence="1" type="ORF">SAMN05421742_101285</name>
</gene>
<dbReference type="RefSeq" id="WP_092614233.1">
    <property type="nucleotide sequence ID" value="NZ_FNCV01000001.1"/>
</dbReference>
<dbReference type="OrthoDB" id="7364706at2"/>
<reference evidence="2" key="1">
    <citation type="submission" date="2016-10" db="EMBL/GenBank/DDBJ databases">
        <authorList>
            <person name="Varghese N."/>
            <person name="Submissions S."/>
        </authorList>
    </citation>
    <scope>NUCLEOTIDE SEQUENCE [LARGE SCALE GENOMIC DNA]</scope>
    <source>
        <strain evidence="2">930I</strain>
    </source>
</reference>
<keyword evidence="2" id="KW-1185">Reference proteome</keyword>
<evidence type="ECO:0000313" key="2">
    <source>
        <dbReference type="Proteomes" id="UP000217076"/>
    </source>
</evidence>